<name>A0A5C5TXR9_9GAMM</name>
<keyword evidence="4" id="KW-1185">Reference proteome</keyword>
<accession>A0A5C5TXR9</accession>
<dbReference type="SUPFAM" id="SSF117070">
    <property type="entry name" value="LEA14-like"/>
    <property type="match status" value="1"/>
</dbReference>
<protein>
    <submittedName>
        <fullName evidence="3">LEA type 2 family protein</fullName>
    </submittedName>
</protein>
<feature type="region of interest" description="Disordered" evidence="1">
    <location>
        <begin position="134"/>
        <end position="159"/>
    </location>
</feature>
<evidence type="ECO:0000313" key="3">
    <source>
        <dbReference type="EMBL" id="TWT18536.1"/>
    </source>
</evidence>
<dbReference type="AlphaFoldDB" id="A0A5C5TXR9"/>
<dbReference type="Proteomes" id="UP000319980">
    <property type="component" value="Unassembled WGS sequence"/>
</dbReference>
<dbReference type="PROSITE" id="PS51257">
    <property type="entry name" value="PROKAR_LIPOPROTEIN"/>
    <property type="match status" value="1"/>
</dbReference>
<comment type="caution">
    <text evidence="3">The sequence shown here is derived from an EMBL/GenBank/DDBJ whole genome shotgun (WGS) entry which is preliminary data.</text>
</comment>
<dbReference type="Gene3D" id="2.60.40.1820">
    <property type="match status" value="1"/>
</dbReference>
<organism evidence="3 4">
    <name type="scientific">Luteimonas marina</name>
    <dbReference type="NCBI Taxonomy" id="488485"/>
    <lineage>
        <taxon>Bacteria</taxon>
        <taxon>Pseudomonadati</taxon>
        <taxon>Pseudomonadota</taxon>
        <taxon>Gammaproteobacteria</taxon>
        <taxon>Lysobacterales</taxon>
        <taxon>Lysobacteraceae</taxon>
        <taxon>Luteimonas</taxon>
    </lineage>
</organism>
<evidence type="ECO:0000256" key="1">
    <source>
        <dbReference type="SAM" id="MobiDB-lite"/>
    </source>
</evidence>
<dbReference type="InterPro" id="IPR004864">
    <property type="entry name" value="LEA_2"/>
</dbReference>
<proteinExistence type="predicted"/>
<reference evidence="3 4" key="1">
    <citation type="journal article" date="2008" name="Int. J. Syst. Evol. Microbiol.">
        <title>Luteimonas marina sp. nov., isolated from seawater.</title>
        <authorList>
            <person name="Baik K.S."/>
            <person name="Park S.C."/>
            <person name="Kim M.S."/>
            <person name="Kim E.M."/>
            <person name="Park C."/>
            <person name="Chun J."/>
            <person name="Seong C.N."/>
        </authorList>
    </citation>
    <scope>NUCLEOTIDE SEQUENCE [LARGE SCALE GENOMIC DNA]</scope>
    <source>
        <strain evidence="3 4">FR1330</strain>
    </source>
</reference>
<sequence>MKRGWHALAWLLVVLLTACSSGGIPRRVSEPAASVQQLTVEADGRWSIELRLQNYSSIPMRFDSVSFEFKLGDEAAGTLAAQPALTIGPESADVVTVAFDPSANARLLLAGRLADGRGVGYRFEGTINAAPADRGKARDYKVKRDSQLSPVPGLPGVLR</sequence>
<feature type="domain" description="Late embryogenesis abundant protein LEA-2 subgroup" evidence="2">
    <location>
        <begin position="50"/>
        <end position="128"/>
    </location>
</feature>
<dbReference type="OrthoDB" id="5954188at2"/>
<dbReference type="RefSeq" id="WP_146388641.1">
    <property type="nucleotide sequence ID" value="NZ_VOHK01000006.1"/>
</dbReference>
<dbReference type="Pfam" id="PF03168">
    <property type="entry name" value="LEA_2"/>
    <property type="match status" value="1"/>
</dbReference>
<evidence type="ECO:0000259" key="2">
    <source>
        <dbReference type="Pfam" id="PF03168"/>
    </source>
</evidence>
<feature type="compositionally biased region" description="Basic and acidic residues" evidence="1">
    <location>
        <begin position="134"/>
        <end position="146"/>
    </location>
</feature>
<dbReference type="EMBL" id="VOHK01000006">
    <property type="protein sequence ID" value="TWT18536.1"/>
    <property type="molecule type" value="Genomic_DNA"/>
</dbReference>
<gene>
    <name evidence="3" type="ORF">FQY83_14250</name>
</gene>
<evidence type="ECO:0000313" key="4">
    <source>
        <dbReference type="Proteomes" id="UP000319980"/>
    </source>
</evidence>